<name>A0A0H2WDK4_BURMA</name>
<protein>
    <submittedName>
        <fullName evidence="1">Uncharacterized protein</fullName>
    </submittedName>
</protein>
<keyword evidence="2" id="KW-1185">Reference proteome</keyword>
<dbReference type="KEGG" id="bma:BMAA0761"/>
<organism evidence="1 2">
    <name type="scientific">Burkholderia mallei (strain ATCC 23344)</name>
    <dbReference type="NCBI Taxonomy" id="243160"/>
    <lineage>
        <taxon>Bacteria</taxon>
        <taxon>Pseudomonadati</taxon>
        <taxon>Pseudomonadota</taxon>
        <taxon>Betaproteobacteria</taxon>
        <taxon>Burkholderiales</taxon>
        <taxon>Burkholderiaceae</taxon>
        <taxon>Burkholderia</taxon>
        <taxon>pseudomallei group</taxon>
    </lineage>
</organism>
<gene>
    <name evidence="1" type="ordered locus">BMAA0761</name>
</gene>
<sequence length="43" mass="4642">MTHDSRPVPCNRLRRRSCASFAAVCCGCLGRFGRGRVSCGARA</sequence>
<dbReference type="Proteomes" id="UP000006693">
    <property type="component" value="Chromosome 2"/>
</dbReference>
<accession>A0A0H2WDK4</accession>
<dbReference type="EMBL" id="CP000011">
    <property type="protein sequence ID" value="AAU46931.1"/>
    <property type="molecule type" value="Genomic_DNA"/>
</dbReference>
<evidence type="ECO:0000313" key="1">
    <source>
        <dbReference type="EMBL" id="AAU46931.1"/>
    </source>
</evidence>
<proteinExistence type="predicted"/>
<reference evidence="1 2" key="1">
    <citation type="journal article" date="2004" name="Proc. Natl. Acad. Sci. U.S.A.">
        <title>Structural flexibility in the Burkholderia mallei genome.</title>
        <authorList>
            <person name="Nierman W.C."/>
            <person name="DeShazer D."/>
            <person name="Kim H.S."/>
            <person name="Tettelin H."/>
            <person name="Nelson K.E."/>
            <person name="Feldblyum T."/>
            <person name="Ulrich R.L."/>
            <person name="Ronning C.M."/>
            <person name="Brinkac L.M."/>
            <person name="Daugherty S.C."/>
            <person name="Davidsen T.D."/>
            <person name="Deboy R.T."/>
            <person name="Dimitrov G."/>
            <person name="Dodson R.J."/>
            <person name="Durkin A.S."/>
            <person name="Gwinn M.L."/>
            <person name="Haft D.H."/>
            <person name="Khouri H."/>
            <person name="Kolonay J.F."/>
            <person name="Madupu R."/>
            <person name="Mohammoud Y."/>
            <person name="Nelson W.C."/>
            <person name="Radune D."/>
            <person name="Romero C.M."/>
            <person name="Sarria S."/>
            <person name="Selengut J."/>
            <person name="Shamblin C."/>
            <person name="Sullivan S.A."/>
            <person name="White O."/>
            <person name="Yu Y."/>
            <person name="Zafar N."/>
            <person name="Zhou L."/>
            <person name="Fraser C.M."/>
        </authorList>
    </citation>
    <scope>NUCLEOTIDE SEQUENCE [LARGE SCALE GENOMIC DNA]</scope>
    <source>
        <strain evidence="1 2">ATCC 23344</strain>
    </source>
</reference>
<dbReference type="HOGENOM" id="CLU_3230774_0_0_4"/>
<evidence type="ECO:0000313" key="2">
    <source>
        <dbReference type="Proteomes" id="UP000006693"/>
    </source>
</evidence>
<dbReference type="AlphaFoldDB" id="A0A0H2WDK4"/>